<evidence type="ECO:0000256" key="5">
    <source>
        <dbReference type="ARBA" id="ARBA00023004"/>
    </source>
</evidence>
<gene>
    <name evidence="8" type="ORF">IB211_01880</name>
</gene>
<dbReference type="PANTHER" id="PTHR32439:SF9">
    <property type="entry name" value="BLR3264 PROTEIN"/>
    <property type="match status" value="1"/>
</dbReference>
<sequence length="309" mass="33322">MSITAEEVSRLKGLGFLQNRESDCFSVRIVPEGTLFTAGQLESIAHLARRFGCGAVSFTSRQCAEVIGIPYEQTEDAAAFAVEHDLIFGGTGPKIRPITACKGTTCIYGNYDTRALSTTLHREYYLGWSGVKLPHKFKIGVGGCPNSCIKPSLNDLGIEGQRLPLLDISKCMGCKNCQIQRACPAHAAVVEDGKLSISAALCTNCGFCVGKCPFGAVTRESEVLYRIYVGGTWGKHAHPGVPISQLVTGEALPFIIEKILLWFRENAYTGERLSQAMARTGTSPDALVANDAVISRKEEILSVPLPPPL</sequence>
<evidence type="ECO:0000259" key="7">
    <source>
        <dbReference type="PROSITE" id="PS51379"/>
    </source>
</evidence>
<dbReference type="SUPFAM" id="SSF56014">
    <property type="entry name" value="Nitrite and sulphite reductase 4Fe-4S domain-like"/>
    <property type="match status" value="1"/>
</dbReference>
<evidence type="ECO:0000256" key="2">
    <source>
        <dbReference type="ARBA" id="ARBA00022617"/>
    </source>
</evidence>
<dbReference type="InterPro" id="IPR006067">
    <property type="entry name" value="NO2/SO3_Rdtase_4Fe4S_dom"/>
</dbReference>
<dbReference type="GO" id="GO:0016491">
    <property type="term" value="F:oxidoreductase activity"/>
    <property type="evidence" value="ECO:0007669"/>
    <property type="project" value="UniProtKB-KW"/>
</dbReference>
<dbReference type="InterPro" id="IPR036136">
    <property type="entry name" value="Nit/Sulf_reduc_fer-like_dom_sf"/>
</dbReference>
<dbReference type="SUPFAM" id="SSF54862">
    <property type="entry name" value="4Fe-4S ferredoxins"/>
    <property type="match status" value="1"/>
</dbReference>
<dbReference type="Gene3D" id="3.30.70.20">
    <property type="match status" value="1"/>
</dbReference>
<evidence type="ECO:0000256" key="4">
    <source>
        <dbReference type="ARBA" id="ARBA00023002"/>
    </source>
</evidence>
<dbReference type="Pfam" id="PF00037">
    <property type="entry name" value="Fer4"/>
    <property type="match status" value="1"/>
</dbReference>
<dbReference type="InterPro" id="IPR017900">
    <property type="entry name" value="4Fe4S_Fe_S_CS"/>
</dbReference>
<dbReference type="RefSeq" id="WP_058117847.1">
    <property type="nucleotide sequence ID" value="NZ_CP011307.1"/>
</dbReference>
<dbReference type="InterPro" id="IPR017896">
    <property type="entry name" value="4Fe4S_Fe-S-bd"/>
</dbReference>
<evidence type="ECO:0000256" key="1">
    <source>
        <dbReference type="ARBA" id="ARBA00022485"/>
    </source>
</evidence>
<evidence type="ECO:0000256" key="6">
    <source>
        <dbReference type="ARBA" id="ARBA00023014"/>
    </source>
</evidence>
<dbReference type="GO" id="GO:0051539">
    <property type="term" value="F:4 iron, 4 sulfur cluster binding"/>
    <property type="evidence" value="ECO:0007669"/>
    <property type="project" value="UniProtKB-KW"/>
</dbReference>
<keyword evidence="6" id="KW-0411">Iron-sulfur</keyword>
<name>A0A0S2W4S9_9FIRM</name>
<dbReference type="STRING" id="1297617.IB211_01880"/>
<keyword evidence="9" id="KW-1185">Reference proteome</keyword>
<keyword evidence="5" id="KW-0408">Iron</keyword>
<dbReference type="PROSITE" id="PS00198">
    <property type="entry name" value="4FE4S_FER_1"/>
    <property type="match status" value="1"/>
</dbReference>
<keyword evidence="3" id="KW-0479">Metal-binding</keyword>
<dbReference type="PROSITE" id="PS51379">
    <property type="entry name" value="4FE4S_FER_2"/>
    <property type="match status" value="2"/>
</dbReference>
<organism evidence="8 9">
    <name type="scientific">Intestinimonas butyriciproducens</name>
    <dbReference type="NCBI Taxonomy" id="1297617"/>
    <lineage>
        <taxon>Bacteria</taxon>
        <taxon>Bacillati</taxon>
        <taxon>Bacillota</taxon>
        <taxon>Clostridia</taxon>
        <taxon>Eubacteriales</taxon>
        <taxon>Intestinimonas</taxon>
    </lineage>
</organism>
<dbReference type="GO" id="GO:0020037">
    <property type="term" value="F:heme binding"/>
    <property type="evidence" value="ECO:0007669"/>
    <property type="project" value="InterPro"/>
</dbReference>
<keyword evidence="4" id="KW-0560">Oxidoreductase</keyword>
<reference evidence="8 9" key="1">
    <citation type="journal article" date="2015" name="Nat. Commun.">
        <title>Production of butyrate from lysine and the Amadori product fructoselysine by a human gut commensal.</title>
        <authorList>
            <person name="Bui T.P."/>
            <person name="Ritari J."/>
            <person name="Boeren S."/>
            <person name="de Waard P."/>
            <person name="Plugge C.M."/>
            <person name="de Vos W.M."/>
        </authorList>
    </citation>
    <scope>NUCLEOTIDE SEQUENCE [LARGE SCALE GENOMIC DNA]</scope>
    <source>
        <strain evidence="8 9">AF211</strain>
    </source>
</reference>
<dbReference type="Gene3D" id="3.30.413.10">
    <property type="entry name" value="Sulfite Reductase Hemoprotein, domain 1"/>
    <property type="match status" value="1"/>
</dbReference>
<reference evidence="9" key="2">
    <citation type="submission" date="2015-04" db="EMBL/GenBank/DDBJ databases">
        <title>A butyrogenic pathway from the amino acid lysine in a human gut commensal.</title>
        <authorList>
            <person name="de Vos W.M."/>
            <person name="Bui N.T.P."/>
            <person name="Plugge C.M."/>
            <person name="Ritari J."/>
        </authorList>
    </citation>
    <scope>NUCLEOTIDE SEQUENCE [LARGE SCALE GENOMIC DNA]</scope>
    <source>
        <strain evidence="9">AF211</strain>
    </source>
</reference>
<feature type="domain" description="4Fe-4S ferredoxin-type" evidence="7">
    <location>
        <begin position="193"/>
        <end position="222"/>
    </location>
</feature>
<dbReference type="SUPFAM" id="SSF55124">
    <property type="entry name" value="Nitrite/Sulfite reductase N-terminal domain-like"/>
    <property type="match status" value="1"/>
</dbReference>
<feature type="domain" description="4Fe-4S ferredoxin-type" evidence="7">
    <location>
        <begin position="162"/>
        <end position="192"/>
    </location>
</feature>
<accession>A0A0S2W4S9</accession>
<dbReference type="Pfam" id="PF01077">
    <property type="entry name" value="NIR_SIR"/>
    <property type="match status" value="1"/>
</dbReference>
<evidence type="ECO:0000313" key="8">
    <source>
        <dbReference type="EMBL" id="ALP94271.1"/>
    </source>
</evidence>
<proteinExistence type="predicted"/>
<dbReference type="KEGG" id="ibu:IB211_01880"/>
<dbReference type="InterPro" id="IPR051329">
    <property type="entry name" value="NIR_SIR_4Fe-4S"/>
</dbReference>
<dbReference type="AlphaFoldDB" id="A0A0S2W4S9"/>
<dbReference type="EMBL" id="CP011307">
    <property type="protein sequence ID" value="ALP94271.1"/>
    <property type="molecule type" value="Genomic_DNA"/>
</dbReference>
<dbReference type="Gene3D" id="3.90.480.20">
    <property type="match status" value="1"/>
</dbReference>
<keyword evidence="1" id="KW-0004">4Fe-4S</keyword>
<dbReference type="Proteomes" id="UP000064844">
    <property type="component" value="Chromosome"/>
</dbReference>
<evidence type="ECO:0000313" key="9">
    <source>
        <dbReference type="Proteomes" id="UP000064844"/>
    </source>
</evidence>
<evidence type="ECO:0000256" key="3">
    <source>
        <dbReference type="ARBA" id="ARBA00022723"/>
    </source>
</evidence>
<dbReference type="PATRIC" id="fig|1297617.4.peg.1937"/>
<keyword evidence="2" id="KW-0349">Heme</keyword>
<dbReference type="Pfam" id="PF03460">
    <property type="entry name" value="NIR_SIR_ferr"/>
    <property type="match status" value="1"/>
</dbReference>
<dbReference type="GO" id="GO:0046872">
    <property type="term" value="F:metal ion binding"/>
    <property type="evidence" value="ECO:0007669"/>
    <property type="project" value="UniProtKB-KW"/>
</dbReference>
<dbReference type="InterPro" id="IPR005117">
    <property type="entry name" value="NiRdtase/SiRdtase_haem-b_fer"/>
</dbReference>
<dbReference type="PANTHER" id="PTHR32439">
    <property type="entry name" value="FERREDOXIN--NITRITE REDUCTASE, CHLOROPLASTIC"/>
    <property type="match status" value="1"/>
</dbReference>
<dbReference type="InterPro" id="IPR045854">
    <property type="entry name" value="NO2/SO3_Rdtase_4Fe4S_sf"/>
</dbReference>
<protein>
    <submittedName>
        <fullName evidence="8">Dissimilatory sulfite reductase (Desulfoviridin), alpha and beta subunit</fullName>
    </submittedName>
</protein>